<protein>
    <submittedName>
        <fullName evidence="4">Putative membrane protein</fullName>
    </submittedName>
</protein>
<feature type="domain" description="EfeO-type cupredoxin-like" evidence="3">
    <location>
        <begin position="239"/>
        <end position="321"/>
    </location>
</feature>
<feature type="transmembrane region" description="Helical" evidence="1">
    <location>
        <begin position="118"/>
        <end position="147"/>
    </location>
</feature>
<dbReference type="SUPFAM" id="SSF49503">
    <property type="entry name" value="Cupredoxins"/>
    <property type="match status" value="1"/>
</dbReference>
<feature type="transmembrane region" description="Helical" evidence="1">
    <location>
        <begin position="153"/>
        <end position="178"/>
    </location>
</feature>
<organism evidence="4 5">
    <name type="scientific">Candidatus Woesebacteria bacterium GW2011_GWD1_41_12</name>
    <dbReference type="NCBI Taxonomy" id="1618593"/>
    <lineage>
        <taxon>Bacteria</taxon>
        <taxon>Candidatus Woeseibacteriota</taxon>
    </lineage>
</organism>
<feature type="transmembrane region" description="Helical" evidence="1">
    <location>
        <begin position="40"/>
        <end position="61"/>
    </location>
</feature>
<dbReference type="Pfam" id="PF13473">
    <property type="entry name" value="Cupredoxin_1"/>
    <property type="match status" value="1"/>
</dbReference>
<evidence type="ECO:0000256" key="1">
    <source>
        <dbReference type="SAM" id="Phobius"/>
    </source>
</evidence>
<keyword evidence="1" id="KW-1133">Transmembrane helix</keyword>
<dbReference type="Proteomes" id="UP000034275">
    <property type="component" value="Unassembled WGS sequence"/>
</dbReference>
<dbReference type="InterPro" id="IPR039447">
    <property type="entry name" value="UreH-like_TM_dom"/>
</dbReference>
<proteinExistence type="predicted"/>
<evidence type="ECO:0000313" key="5">
    <source>
        <dbReference type="Proteomes" id="UP000034275"/>
    </source>
</evidence>
<feature type="transmembrane region" description="Helical" evidence="1">
    <location>
        <begin position="185"/>
        <end position="202"/>
    </location>
</feature>
<dbReference type="InterPro" id="IPR008972">
    <property type="entry name" value="Cupredoxin"/>
</dbReference>
<dbReference type="PANTHER" id="PTHR42208">
    <property type="entry name" value="HEAVY METAL TRANSPORTER-RELATED"/>
    <property type="match status" value="1"/>
</dbReference>
<sequence>MANFWLAFITGLTTGGVSCFAVQGSLLTSVIATGQKTKNLVAFLIAKLFAYTALGFALGLLGEKLILAPKIQGWFQIFIGVYMLVTAANLLDIHPFFKRFVITPPKFIFRILKKQTKVNSFFTPLFLGALTIFIPCGVTQAMMLLAISAGNPVTSALILFFFVLGTSPVFFAIGALAAELFKRKAFVIVAATIVAALGIYSVNSGQILRGSVHTLQNYWRTAFGQTSSGVKGVAPIVNGIQEVTITVRPNGYKTDIKNLKVGVPVKLTLVTNSVAGCSRAFTIPDYDIFKVLPQTGNTILNFTPEKLGNLTYTCSMGMYSGSFNVIK</sequence>
<gene>
    <name evidence="4" type="ORF">UU39_C0040G0004</name>
</gene>
<feature type="transmembrane region" description="Helical" evidence="1">
    <location>
        <begin position="6"/>
        <end position="28"/>
    </location>
</feature>
<dbReference type="Gene3D" id="2.60.40.420">
    <property type="entry name" value="Cupredoxins - blue copper proteins"/>
    <property type="match status" value="1"/>
</dbReference>
<evidence type="ECO:0000259" key="2">
    <source>
        <dbReference type="Pfam" id="PF13386"/>
    </source>
</evidence>
<evidence type="ECO:0000259" key="3">
    <source>
        <dbReference type="Pfam" id="PF13473"/>
    </source>
</evidence>
<accession>A0A0G0UKN0</accession>
<comment type="caution">
    <text evidence="4">The sequence shown here is derived from an EMBL/GenBank/DDBJ whole genome shotgun (WGS) entry which is preliminary data.</text>
</comment>
<dbReference type="InterPro" id="IPR028096">
    <property type="entry name" value="EfeO_Cupredoxin"/>
</dbReference>
<feature type="domain" description="Urease accessory protein UreH-like transmembrane" evidence="2">
    <location>
        <begin position="7"/>
        <end position="200"/>
    </location>
</feature>
<keyword evidence="1" id="KW-0812">Transmembrane</keyword>
<feature type="transmembrane region" description="Helical" evidence="1">
    <location>
        <begin position="73"/>
        <end position="97"/>
    </location>
</feature>
<dbReference type="AlphaFoldDB" id="A0A0G0UKN0"/>
<dbReference type="EMBL" id="LCAL01000040">
    <property type="protein sequence ID" value="KKR89363.1"/>
    <property type="molecule type" value="Genomic_DNA"/>
</dbReference>
<name>A0A0G0UKN0_9BACT</name>
<keyword evidence="1" id="KW-0472">Membrane</keyword>
<reference evidence="4 5" key="1">
    <citation type="journal article" date="2015" name="Nature">
        <title>rRNA introns, odd ribosomes, and small enigmatic genomes across a large radiation of phyla.</title>
        <authorList>
            <person name="Brown C.T."/>
            <person name="Hug L.A."/>
            <person name="Thomas B.C."/>
            <person name="Sharon I."/>
            <person name="Castelle C.J."/>
            <person name="Singh A."/>
            <person name="Wilkins M.J."/>
            <person name="Williams K.H."/>
            <person name="Banfield J.F."/>
        </authorList>
    </citation>
    <scope>NUCLEOTIDE SEQUENCE [LARGE SCALE GENOMIC DNA]</scope>
</reference>
<dbReference type="PANTHER" id="PTHR42208:SF1">
    <property type="entry name" value="HEAVY METAL TRANSPORTER"/>
    <property type="match status" value="1"/>
</dbReference>
<evidence type="ECO:0000313" key="4">
    <source>
        <dbReference type="EMBL" id="KKR89363.1"/>
    </source>
</evidence>
<dbReference type="Pfam" id="PF13386">
    <property type="entry name" value="DsbD_2"/>
    <property type="match status" value="1"/>
</dbReference>